<evidence type="ECO:0000256" key="1">
    <source>
        <dbReference type="ARBA" id="ARBA00022490"/>
    </source>
</evidence>
<dbReference type="AlphaFoldDB" id="A0A8T9MT07"/>
<evidence type="ECO:0000313" key="6">
    <source>
        <dbReference type="EMBL" id="UOP04389.1"/>
    </source>
</evidence>
<reference evidence="6" key="2">
    <citation type="submission" date="2024-09" db="EMBL/GenBank/DDBJ databases">
        <authorList>
            <person name="Veyrier F.J."/>
        </authorList>
    </citation>
    <scope>NUCLEOTIDE SEQUENCE</scope>
    <source>
        <strain evidence="6">17694</strain>
    </source>
</reference>
<dbReference type="GO" id="GO:0008914">
    <property type="term" value="F:leucyl-tRNA--protein transferase activity"/>
    <property type="evidence" value="ECO:0007669"/>
    <property type="project" value="UniProtKB-UniRule"/>
</dbReference>
<evidence type="ECO:0000256" key="2">
    <source>
        <dbReference type="ARBA" id="ARBA00022679"/>
    </source>
</evidence>
<dbReference type="InterPro" id="IPR004616">
    <property type="entry name" value="Leu/Phe-tRNA_Trfase"/>
</dbReference>
<dbReference type="Proteomes" id="UP000831534">
    <property type="component" value="Chromosome"/>
</dbReference>
<evidence type="ECO:0000256" key="5">
    <source>
        <dbReference type="SAM" id="MobiDB-lite"/>
    </source>
</evidence>
<dbReference type="InterPro" id="IPR042221">
    <property type="entry name" value="Leu/Phe-tRNA_Trfase_N"/>
</dbReference>
<evidence type="ECO:0000256" key="3">
    <source>
        <dbReference type="ARBA" id="ARBA00023315"/>
    </source>
</evidence>
<organism evidence="6 7">
    <name type="scientific">Conchiformibius kuhniae</name>
    <dbReference type="NCBI Taxonomy" id="211502"/>
    <lineage>
        <taxon>Bacteria</taxon>
        <taxon>Pseudomonadati</taxon>
        <taxon>Pseudomonadota</taxon>
        <taxon>Betaproteobacteria</taxon>
        <taxon>Neisseriales</taxon>
        <taxon>Neisseriaceae</taxon>
        <taxon>Conchiformibius</taxon>
    </lineage>
</organism>
<keyword evidence="2 4" id="KW-0808">Transferase</keyword>
<keyword evidence="1 4" id="KW-0963">Cytoplasm</keyword>
<comment type="catalytic activity">
    <reaction evidence="4">
        <text>N-terminal L-arginyl-[protein] + L-leucyl-tRNA(Leu) = N-terminal L-leucyl-L-arginyl-[protein] + tRNA(Leu) + H(+)</text>
        <dbReference type="Rhea" id="RHEA:50416"/>
        <dbReference type="Rhea" id="RHEA-COMP:9613"/>
        <dbReference type="Rhea" id="RHEA-COMP:9622"/>
        <dbReference type="Rhea" id="RHEA-COMP:12672"/>
        <dbReference type="Rhea" id="RHEA-COMP:12673"/>
        <dbReference type="ChEBI" id="CHEBI:15378"/>
        <dbReference type="ChEBI" id="CHEBI:64719"/>
        <dbReference type="ChEBI" id="CHEBI:78442"/>
        <dbReference type="ChEBI" id="CHEBI:78494"/>
        <dbReference type="ChEBI" id="CHEBI:133044"/>
        <dbReference type="EC" id="2.3.2.6"/>
    </reaction>
</comment>
<accession>A0A8T9MT07</accession>
<dbReference type="RefSeq" id="WP_084165960.1">
    <property type="nucleotide sequence ID" value="NZ_CP091521.1"/>
</dbReference>
<dbReference type="EC" id="2.3.2.6" evidence="4"/>
<gene>
    <name evidence="4 6" type="primary">aat</name>
    <name evidence="6" type="ORF">LVJ77_08645</name>
</gene>
<feature type="compositionally biased region" description="Pro residues" evidence="5">
    <location>
        <begin position="247"/>
        <end position="256"/>
    </location>
</feature>
<dbReference type="Gene3D" id="3.30.70.3550">
    <property type="entry name" value="Leucyl/phenylalanyl-tRNA-protein transferase, N-terminal domain"/>
    <property type="match status" value="1"/>
</dbReference>
<sequence>MHLPLLSRHDDFPDPRPALARAEHAPVCATDRLDAQRILAAYRRGIFPWYSDRDYFYWFATAPRAVLRPEGLHIPRSLAKTLRNTAYRITVNRDFAAVIAACAAVPRPEQDGTWIAPAFQTAYTALHRIGHAHSFECWRRDRTGREILAGGLYGVQIGAVFYGESMFARLPDASKTAFACAVPYLAQCGIRLIDCQQHTAHLHRFGAHTLTFDNFQAALDAYTVLPCRIGRGVIRDNPARTDAIAPLPAPSRPHTPCPDTVSTLE</sequence>
<evidence type="ECO:0000313" key="7">
    <source>
        <dbReference type="Proteomes" id="UP000831534"/>
    </source>
</evidence>
<dbReference type="GO" id="GO:0005737">
    <property type="term" value="C:cytoplasm"/>
    <property type="evidence" value="ECO:0007669"/>
    <property type="project" value="UniProtKB-SubCell"/>
</dbReference>
<comment type="catalytic activity">
    <reaction evidence="4">
        <text>N-terminal L-lysyl-[protein] + L-leucyl-tRNA(Leu) = N-terminal L-leucyl-L-lysyl-[protein] + tRNA(Leu) + H(+)</text>
        <dbReference type="Rhea" id="RHEA:12340"/>
        <dbReference type="Rhea" id="RHEA-COMP:9613"/>
        <dbReference type="Rhea" id="RHEA-COMP:9622"/>
        <dbReference type="Rhea" id="RHEA-COMP:12670"/>
        <dbReference type="Rhea" id="RHEA-COMP:12671"/>
        <dbReference type="ChEBI" id="CHEBI:15378"/>
        <dbReference type="ChEBI" id="CHEBI:65249"/>
        <dbReference type="ChEBI" id="CHEBI:78442"/>
        <dbReference type="ChEBI" id="CHEBI:78494"/>
        <dbReference type="ChEBI" id="CHEBI:133043"/>
        <dbReference type="EC" id="2.3.2.6"/>
    </reaction>
</comment>
<dbReference type="HAMAP" id="MF_00688">
    <property type="entry name" value="Leu_Phe_trans"/>
    <property type="match status" value="1"/>
</dbReference>
<comment type="catalytic activity">
    <reaction evidence="4">
        <text>L-phenylalanyl-tRNA(Phe) + an N-terminal L-alpha-aminoacyl-[protein] = an N-terminal L-phenylalanyl-L-alpha-aminoacyl-[protein] + tRNA(Phe)</text>
        <dbReference type="Rhea" id="RHEA:43632"/>
        <dbReference type="Rhea" id="RHEA-COMP:9668"/>
        <dbReference type="Rhea" id="RHEA-COMP:9699"/>
        <dbReference type="Rhea" id="RHEA-COMP:10636"/>
        <dbReference type="Rhea" id="RHEA-COMP:10637"/>
        <dbReference type="ChEBI" id="CHEBI:78442"/>
        <dbReference type="ChEBI" id="CHEBI:78531"/>
        <dbReference type="ChEBI" id="CHEBI:78597"/>
        <dbReference type="ChEBI" id="CHEBI:83561"/>
        <dbReference type="EC" id="2.3.2.6"/>
    </reaction>
</comment>
<comment type="function">
    <text evidence="4">Functions in the N-end rule pathway of protein degradation where it conjugates Leu, Phe and, less efficiently, Met from aminoacyl-tRNAs to the N-termini of proteins containing an N-terminal arginine or lysine.</text>
</comment>
<evidence type="ECO:0000256" key="4">
    <source>
        <dbReference type="HAMAP-Rule" id="MF_00688"/>
    </source>
</evidence>
<comment type="similarity">
    <text evidence="4">Belongs to the L/F-transferase family.</text>
</comment>
<dbReference type="Pfam" id="PF03588">
    <property type="entry name" value="Leu_Phe_trans"/>
    <property type="match status" value="1"/>
</dbReference>
<dbReference type="EMBL" id="CP091521">
    <property type="protein sequence ID" value="UOP04389.1"/>
    <property type="molecule type" value="Genomic_DNA"/>
</dbReference>
<dbReference type="Gene3D" id="3.40.630.70">
    <property type="entry name" value="Leucyl/phenylalanyl-tRNA-protein transferase, C-terminal domain"/>
    <property type="match status" value="1"/>
</dbReference>
<comment type="subcellular location">
    <subcellularLocation>
        <location evidence="4">Cytoplasm</location>
    </subcellularLocation>
</comment>
<dbReference type="NCBIfam" id="TIGR00667">
    <property type="entry name" value="aat"/>
    <property type="match status" value="1"/>
</dbReference>
<reference evidence="6" key="1">
    <citation type="journal article" date="2022" name="Res Sq">
        <title>Evolution of multicellular longitudinally dividing oral cavity symbionts (Neisseriaceae).</title>
        <authorList>
            <person name="Nyongesa S."/>
            <person name="Weber P."/>
            <person name="Bernet E."/>
            <person name="Pullido F."/>
            <person name="Nieckarz M."/>
            <person name="Delaby M."/>
            <person name="Nieves C."/>
            <person name="Viehboeck T."/>
            <person name="Krause N."/>
            <person name="Rivera-Millot A."/>
            <person name="Nakamura A."/>
            <person name="Vischer N."/>
            <person name="VanNieuwenhze M."/>
            <person name="Brun Y."/>
            <person name="Cava F."/>
            <person name="Bulgheresi S."/>
            <person name="Veyrier F."/>
        </authorList>
    </citation>
    <scope>NUCLEOTIDE SEQUENCE</scope>
    <source>
        <strain evidence="6">17694</strain>
    </source>
</reference>
<dbReference type="PANTHER" id="PTHR30098">
    <property type="entry name" value="LEUCYL/PHENYLALANYL-TRNA--PROTEIN TRANSFERASE"/>
    <property type="match status" value="1"/>
</dbReference>
<keyword evidence="3 4" id="KW-0012">Acyltransferase</keyword>
<protein>
    <recommendedName>
        <fullName evidence="4">Leucyl/phenylalanyl-tRNA--protein transferase</fullName>
        <ecNumber evidence="4">2.3.2.6</ecNumber>
    </recommendedName>
    <alternativeName>
        <fullName evidence="4">L/F-transferase</fullName>
    </alternativeName>
    <alternativeName>
        <fullName evidence="4">Leucyltransferase</fullName>
    </alternativeName>
    <alternativeName>
        <fullName evidence="4">Phenyalanyltransferase</fullName>
    </alternativeName>
</protein>
<dbReference type="KEGG" id="ckh:LVJ77_08645"/>
<proteinExistence type="inferred from homology"/>
<keyword evidence="7" id="KW-1185">Reference proteome</keyword>
<dbReference type="PANTHER" id="PTHR30098:SF2">
    <property type="entry name" value="LEUCYL_PHENYLALANYL-TRNA--PROTEIN TRANSFERASE"/>
    <property type="match status" value="1"/>
</dbReference>
<dbReference type="InterPro" id="IPR042203">
    <property type="entry name" value="Leu/Phe-tRNA_Trfase_C"/>
</dbReference>
<feature type="region of interest" description="Disordered" evidence="5">
    <location>
        <begin position="242"/>
        <end position="265"/>
    </location>
</feature>
<dbReference type="InterPro" id="IPR016181">
    <property type="entry name" value="Acyl_CoA_acyltransferase"/>
</dbReference>
<dbReference type="GO" id="GO:0030163">
    <property type="term" value="P:protein catabolic process"/>
    <property type="evidence" value="ECO:0007669"/>
    <property type="project" value="UniProtKB-UniRule"/>
</dbReference>
<name>A0A8T9MT07_9NEIS</name>
<dbReference type="SUPFAM" id="SSF55729">
    <property type="entry name" value="Acyl-CoA N-acyltransferases (Nat)"/>
    <property type="match status" value="1"/>
</dbReference>